<dbReference type="Proteomes" id="UP000631181">
    <property type="component" value="Unassembled WGS sequence"/>
</dbReference>
<sequence length="320" mass="35032">MTCRAELQTSVGFVNQQPLSAASQEHGQHTEPVCEHPARFYTKSRIAYSLSVDQMSEIPTPPPSRPGSQAPEAVSKIDEAPAELRQSLDLLLENYLLLLDRQQALQSGLSKTLASGFLSLAHANYTCPPGRRYGADYYDERMKATRKISIHRKPVHPDAGASRTEAKLTGNSLVKNTDYTFKIEQVKGQEVERSADNSDAPEEVSSKTTEAQTNADKPSTTESPSVSQGSSGEDSPADGPTESAANPIRKKFRSDNPLHWYGILVPSSLRSAQRSFTEVIETGVPDLAGTIVQMRDLEVKIYETRAKLGIDTGRVTTKEQ</sequence>
<evidence type="ECO:0000256" key="1">
    <source>
        <dbReference type="ARBA" id="ARBA00093634"/>
    </source>
</evidence>
<dbReference type="PANTHER" id="PTHR31996">
    <property type="entry name" value="COILED-COIL DOMAIN-CONTAINING PROTEIN 115"/>
    <property type="match status" value="1"/>
</dbReference>
<feature type="region of interest" description="Disordered" evidence="2">
    <location>
        <begin position="55"/>
        <end position="75"/>
    </location>
</feature>
<dbReference type="GO" id="GO:1990871">
    <property type="term" value="C:Vma12-Vma22 assembly complex"/>
    <property type="evidence" value="ECO:0007669"/>
    <property type="project" value="TreeGrafter"/>
</dbReference>
<protein>
    <recommendedName>
        <fullName evidence="1">Vacuolar ATPase assembly protein VMA22</fullName>
    </recommendedName>
</protein>
<accession>A0A8J8W6G2</accession>
<feature type="region of interest" description="Disordered" evidence="2">
    <location>
        <begin position="188"/>
        <end position="251"/>
    </location>
</feature>
<evidence type="ECO:0000313" key="3">
    <source>
        <dbReference type="EMBL" id="KAF7717297.1"/>
    </source>
</evidence>
<evidence type="ECO:0000256" key="2">
    <source>
        <dbReference type="SAM" id="MobiDB-lite"/>
    </source>
</evidence>
<dbReference type="Pfam" id="PF21730">
    <property type="entry name" value="Vma22_CCDC115"/>
    <property type="match status" value="1"/>
</dbReference>
<feature type="compositionally biased region" description="Polar residues" evidence="2">
    <location>
        <begin position="206"/>
        <end position="233"/>
    </location>
</feature>
<name>A0A8J8W6G2_9EURO</name>
<dbReference type="AlphaFoldDB" id="A0A8J8W6G2"/>
<reference evidence="3" key="1">
    <citation type="journal article" date="2020" name="Front. Microbiol.">
        <title>Gene regulatory networks of Penicillium echinulatum 2HH and Penicillium oxalicum 114-2 inferred by a computational biology approach.</title>
        <authorList>
            <person name="Lenz A.R."/>
            <person name="Galan-Vasquez E."/>
            <person name="Balbinot E."/>
            <person name="De Abreu F.P."/>
            <person name="De Oliveira N.S."/>
            <person name="Da Rosa L.O."/>
            <person name="De Avila E Silva S."/>
            <person name="Camassola M."/>
            <person name="Dillon A.J.P."/>
            <person name="Perez-Rueda E."/>
        </authorList>
    </citation>
    <scope>NUCLEOTIDE SEQUENCE</scope>
    <source>
        <strain evidence="3">S1M29</strain>
    </source>
</reference>
<dbReference type="OrthoDB" id="408631at2759"/>
<comment type="caution">
    <text evidence="3">The sequence shown here is derived from an EMBL/GenBank/DDBJ whole genome shotgun (WGS) entry which is preliminary data.</text>
</comment>
<dbReference type="EMBL" id="WIWV01000029">
    <property type="protein sequence ID" value="KAF7717297.1"/>
    <property type="molecule type" value="Genomic_DNA"/>
</dbReference>
<organism evidence="3 4">
    <name type="scientific">Penicillium ucsense</name>
    <dbReference type="NCBI Taxonomy" id="2839758"/>
    <lineage>
        <taxon>Eukaryota</taxon>
        <taxon>Fungi</taxon>
        <taxon>Dikarya</taxon>
        <taxon>Ascomycota</taxon>
        <taxon>Pezizomycotina</taxon>
        <taxon>Eurotiomycetes</taxon>
        <taxon>Eurotiomycetidae</taxon>
        <taxon>Eurotiales</taxon>
        <taxon>Aspergillaceae</taxon>
        <taxon>Penicillium</taxon>
    </lineage>
</organism>
<dbReference type="GO" id="GO:0051082">
    <property type="term" value="F:unfolded protein binding"/>
    <property type="evidence" value="ECO:0007669"/>
    <property type="project" value="TreeGrafter"/>
</dbReference>
<keyword evidence="4" id="KW-1185">Reference proteome</keyword>
<dbReference type="PANTHER" id="PTHR31996:SF2">
    <property type="entry name" value="COILED-COIL DOMAIN-CONTAINING PROTEIN 115"/>
    <property type="match status" value="1"/>
</dbReference>
<gene>
    <name evidence="3" type="ORF">PECM_004472</name>
</gene>
<dbReference type="GO" id="GO:0070072">
    <property type="term" value="P:vacuolar proton-transporting V-type ATPase complex assembly"/>
    <property type="evidence" value="ECO:0007669"/>
    <property type="project" value="InterPro"/>
</dbReference>
<dbReference type="InterPro" id="IPR040357">
    <property type="entry name" value="Vma22/CCDC115"/>
</dbReference>
<evidence type="ECO:0000313" key="4">
    <source>
        <dbReference type="Proteomes" id="UP000631181"/>
    </source>
</evidence>
<proteinExistence type="predicted"/>